<feature type="transmembrane region" description="Helical" evidence="18">
    <location>
        <begin position="249"/>
        <end position="271"/>
    </location>
</feature>
<evidence type="ECO:0000256" key="17">
    <source>
        <dbReference type="ARBA" id="ARBA00037540"/>
    </source>
</evidence>
<evidence type="ECO:0000259" key="19">
    <source>
        <dbReference type="Pfam" id="PF02931"/>
    </source>
</evidence>
<comment type="catalytic activity">
    <reaction evidence="14">
        <text>K(+)(in) = K(+)(out)</text>
        <dbReference type="Rhea" id="RHEA:29463"/>
        <dbReference type="ChEBI" id="CHEBI:29103"/>
    </reaction>
</comment>
<keyword evidence="8 18" id="KW-0472">Membrane</keyword>
<evidence type="ECO:0008006" key="23">
    <source>
        <dbReference type="Google" id="ProtNLM"/>
    </source>
</evidence>
<evidence type="ECO:0000256" key="8">
    <source>
        <dbReference type="ARBA" id="ARBA00023136"/>
    </source>
</evidence>
<proteinExistence type="inferred from homology"/>
<comment type="caution">
    <text evidence="21">The sequence shown here is derived from an EMBL/GenBank/DDBJ whole genome shotgun (WGS) entry which is preliminary data.</text>
</comment>
<dbReference type="AlphaFoldDB" id="A0A8J6EAE6"/>
<keyword evidence="22" id="KW-1185">Reference proteome</keyword>
<evidence type="ECO:0000256" key="11">
    <source>
        <dbReference type="ARBA" id="ARBA00023286"/>
    </source>
</evidence>
<dbReference type="InterPro" id="IPR006201">
    <property type="entry name" value="Neur_channel"/>
</dbReference>
<dbReference type="PROSITE" id="PS00236">
    <property type="entry name" value="NEUROTR_ION_CHANNEL"/>
    <property type="match status" value="1"/>
</dbReference>
<dbReference type="InterPro" id="IPR006202">
    <property type="entry name" value="Neur_chan_lig-bd"/>
</dbReference>
<evidence type="ECO:0000256" key="10">
    <source>
        <dbReference type="ARBA" id="ARBA00023257"/>
    </source>
</evidence>
<comment type="catalytic activity">
    <reaction evidence="16">
        <text>Ca(2+)(in) = Ca(2+)(out)</text>
        <dbReference type="Rhea" id="RHEA:29671"/>
        <dbReference type="ChEBI" id="CHEBI:29108"/>
    </reaction>
</comment>
<dbReference type="OrthoDB" id="6097796at2759"/>
<evidence type="ECO:0000256" key="12">
    <source>
        <dbReference type="ARBA" id="ARBA00023303"/>
    </source>
</evidence>
<evidence type="ECO:0000259" key="20">
    <source>
        <dbReference type="Pfam" id="PF02932"/>
    </source>
</evidence>
<dbReference type="InterPro" id="IPR049944">
    <property type="entry name" value="LGIC_TM_5-HT3"/>
</dbReference>
<dbReference type="GO" id="GO:0005230">
    <property type="term" value="F:extracellular ligand-gated monoatomic ion channel activity"/>
    <property type="evidence" value="ECO:0007669"/>
    <property type="project" value="InterPro"/>
</dbReference>
<dbReference type="Gene3D" id="2.70.170.10">
    <property type="entry name" value="Neurotransmitter-gated ion-channel ligand-binding domain"/>
    <property type="match status" value="1"/>
</dbReference>
<evidence type="ECO:0000256" key="3">
    <source>
        <dbReference type="ARBA" id="ARBA00022692"/>
    </source>
</evidence>
<dbReference type="Pfam" id="PF02932">
    <property type="entry name" value="Neur_chan_memb"/>
    <property type="match status" value="1"/>
</dbReference>
<dbReference type="InterPro" id="IPR036734">
    <property type="entry name" value="Neur_chan_lig-bd_sf"/>
</dbReference>
<dbReference type="GO" id="GO:0004888">
    <property type="term" value="F:transmembrane signaling receptor activity"/>
    <property type="evidence" value="ECO:0007669"/>
    <property type="project" value="InterPro"/>
</dbReference>
<dbReference type="PRINTS" id="PR00252">
    <property type="entry name" value="NRIONCHANNEL"/>
</dbReference>
<keyword evidence="2" id="KW-1003">Cell membrane</keyword>
<sequence length="273" mass="32098">MKGKNPETAIWDDEFLQWDPKEYDNIKLLSLPSDYVWIPDIQIEEFVHSEKHAKSDFIYVDYSGTIYHQKTTTMSTMCIFNMYYFPFDKQNCTLSFRSQRHVVQHINVSMFGQEKNTMKATQKYNNKGEFELLNIIFRRYPMFYIVNLIMPSAFLIIMDLLGFYLPPESGERISFKITVLLGYSVFLIIVTETLPALAHETALIASMKEHHEILQSILNEVVVIRQDLGKEQDQDTSKEWLIVGYVLDKFLFCVYLVILLIYAISLTLCWLNY</sequence>
<feature type="transmembrane region" description="Helical" evidence="18">
    <location>
        <begin position="142"/>
        <end position="165"/>
    </location>
</feature>
<keyword evidence="5 18" id="KW-1133">Transmembrane helix</keyword>
<dbReference type="CDD" id="cd19063">
    <property type="entry name" value="LGIC_TM_5-HT3"/>
    <property type="match status" value="1"/>
</dbReference>
<keyword evidence="9" id="KW-0675">Receptor</keyword>
<keyword evidence="6" id="KW-0770">Synapse</keyword>
<protein>
    <recommendedName>
        <fullName evidence="23">5-hydroxytryptamine receptor 3A</fullName>
    </recommendedName>
</protein>
<evidence type="ECO:0000313" key="22">
    <source>
        <dbReference type="Proteomes" id="UP000770717"/>
    </source>
</evidence>
<keyword evidence="4" id="KW-0732">Signal</keyword>
<evidence type="ECO:0000256" key="6">
    <source>
        <dbReference type="ARBA" id="ARBA00023018"/>
    </source>
</evidence>
<dbReference type="InterPro" id="IPR006029">
    <property type="entry name" value="Neurotrans-gated_channel_TM"/>
</dbReference>
<dbReference type="InterPro" id="IPR018000">
    <property type="entry name" value="Neurotransmitter_ion_chnl_CS"/>
</dbReference>
<evidence type="ECO:0000256" key="1">
    <source>
        <dbReference type="ARBA" id="ARBA00022448"/>
    </source>
</evidence>
<keyword evidence="11" id="KW-1071">Ligand-gated ion channel</keyword>
<dbReference type="InterPro" id="IPR038050">
    <property type="entry name" value="Neuro_actylchol_rec"/>
</dbReference>
<feature type="domain" description="Neurotransmitter-gated ion-channel transmembrane" evidence="20">
    <location>
        <begin position="148"/>
        <end position="205"/>
    </location>
</feature>
<evidence type="ECO:0000256" key="13">
    <source>
        <dbReference type="ARBA" id="ARBA00034104"/>
    </source>
</evidence>
<comment type="function">
    <text evidence="17">Forms serotonin (5-hydroxytryptamine/5-HT3)-activated cation-selective channel complexes, which when activated cause fast, depolarizing responses in neurons.</text>
</comment>
<comment type="similarity">
    <text evidence="18">Belongs to the ligand-gated ion channel (TC 1.A.9) family.</text>
</comment>
<feature type="domain" description="Neurotransmitter-gated ion-channel ligand-binding" evidence="19">
    <location>
        <begin position="10"/>
        <end position="136"/>
    </location>
</feature>
<keyword evidence="3 18" id="KW-0812">Transmembrane</keyword>
<keyword evidence="1 18" id="KW-0813">Transport</keyword>
<reference evidence="21" key="1">
    <citation type="thesis" date="2020" institute="ProQuest LLC" country="789 East Eisenhower Parkway, Ann Arbor, MI, USA">
        <title>Comparative Genomics and Chromosome Evolution.</title>
        <authorList>
            <person name="Mudd A.B."/>
        </authorList>
    </citation>
    <scope>NUCLEOTIDE SEQUENCE</scope>
    <source>
        <strain evidence="21">HN-11 Male</strain>
        <tissue evidence="21">Kidney and liver</tissue>
    </source>
</reference>
<feature type="transmembrane region" description="Helical" evidence="18">
    <location>
        <begin position="177"/>
        <end position="198"/>
    </location>
</feature>
<evidence type="ECO:0000256" key="4">
    <source>
        <dbReference type="ARBA" id="ARBA00022729"/>
    </source>
</evidence>
<comment type="subcellular location">
    <subcellularLocation>
        <location evidence="13">Postsynaptic cell membrane</location>
        <topology evidence="13">Multi-pass membrane protein</topology>
    </subcellularLocation>
</comment>
<comment type="caution">
    <text evidence="18">Lacks conserved residue(s) required for the propagation of feature annotation.</text>
</comment>
<evidence type="ECO:0000256" key="15">
    <source>
        <dbReference type="ARBA" id="ARBA00036239"/>
    </source>
</evidence>
<dbReference type="GO" id="GO:0045211">
    <property type="term" value="C:postsynaptic membrane"/>
    <property type="evidence" value="ECO:0007669"/>
    <property type="project" value="UniProtKB-SubCell"/>
</dbReference>
<evidence type="ECO:0000256" key="16">
    <source>
        <dbReference type="ARBA" id="ARBA00036634"/>
    </source>
</evidence>
<dbReference type="Proteomes" id="UP000770717">
    <property type="component" value="Unassembled WGS sequence"/>
</dbReference>
<keyword evidence="7 18" id="KW-0406">Ion transport</keyword>
<organism evidence="21 22">
    <name type="scientific">Eleutherodactylus coqui</name>
    <name type="common">Puerto Rican coqui</name>
    <dbReference type="NCBI Taxonomy" id="57060"/>
    <lineage>
        <taxon>Eukaryota</taxon>
        <taxon>Metazoa</taxon>
        <taxon>Chordata</taxon>
        <taxon>Craniata</taxon>
        <taxon>Vertebrata</taxon>
        <taxon>Euteleostomi</taxon>
        <taxon>Amphibia</taxon>
        <taxon>Batrachia</taxon>
        <taxon>Anura</taxon>
        <taxon>Neobatrachia</taxon>
        <taxon>Hyloidea</taxon>
        <taxon>Eleutherodactylidae</taxon>
        <taxon>Eleutherodactylinae</taxon>
        <taxon>Eleutherodactylus</taxon>
        <taxon>Eleutherodactylus</taxon>
    </lineage>
</organism>
<evidence type="ECO:0000256" key="2">
    <source>
        <dbReference type="ARBA" id="ARBA00022475"/>
    </source>
</evidence>
<gene>
    <name evidence="21" type="ORF">GDO78_020282</name>
</gene>
<evidence type="ECO:0000313" key="21">
    <source>
        <dbReference type="EMBL" id="KAG9464228.1"/>
    </source>
</evidence>
<keyword evidence="12 18" id="KW-0407">Ion channel</keyword>
<dbReference type="InterPro" id="IPR036719">
    <property type="entry name" value="Neuro-gated_channel_TM_sf"/>
</dbReference>
<evidence type="ECO:0000256" key="7">
    <source>
        <dbReference type="ARBA" id="ARBA00023065"/>
    </source>
</evidence>
<dbReference type="Gene3D" id="1.20.58.390">
    <property type="entry name" value="Neurotransmitter-gated ion-channel transmembrane domain"/>
    <property type="match status" value="1"/>
</dbReference>
<name>A0A8J6EAE6_ELECQ</name>
<dbReference type="SUPFAM" id="SSF90112">
    <property type="entry name" value="Neurotransmitter-gated ion-channel transmembrane pore"/>
    <property type="match status" value="1"/>
</dbReference>
<evidence type="ECO:0000256" key="9">
    <source>
        <dbReference type="ARBA" id="ARBA00023170"/>
    </source>
</evidence>
<keyword evidence="10" id="KW-0628">Postsynaptic cell membrane</keyword>
<comment type="catalytic activity">
    <reaction evidence="15">
        <text>Na(+)(in) = Na(+)(out)</text>
        <dbReference type="Rhea" id="RHEA:34963"/>
        <dbReference type="ChEBI" id="CHEBI:29101"/>
    </reaction>
</comment>
<dbReference type="Pfam" id="PF02931">
    <property type="entry name" value="Neur_chan_LBD"/>
    <property type="match status" value="1"/>
</dbReference>
<evidence type="ECO:0000256" key="14">
    <source>
        <dbReference type="ARBA" id="ARBA00034430"/>
    </source>
</evidence>
<evidence type="ECO:0000256" key="18">
    <source>
        <dbReference type="RuleBase" id="RU000687"/>
    </source>
</evidence>
<dbReference type="EMBL" id="WNTK01004826">
    <property type="protein sequence ID" value="KAG9464228.1"/>
    <property type="molecule type" value="Genomic_DNA"/>
</dbReference>
<accession>A0A8J6EAE6</accession>
<evidence type="ECO:0000256" key="5">
    <source>
        <dbReference type="ARBA" id="ARBA00022989"/>
    </source>
</evidence>
<dbReference type="PANTHER" id="PTHR18945">
    <property type="entry name" value="NEUROTRANSMITTER GATED ION CHANNEL"/>
    <property type="match status" value="1"/>
</dbReference>
<dbReference type="SUPFAM" id="SSF63712">
    <property type="entry name" value="Nicotinic receptor ligand binding domain-like"/>
    <property type="match status" value="1"/>
</dbReference>